<accession>A0A0K0GLM0</accession>
<name>A0A0K0GLM0_XANOP</name>
<dbReference type="HOGENOM" id="CLU_2756865_0_0_6"/>
<proteinExistence type="predicted"/>
<dbReference type="KEGG" id="xop:PXO_05647"/>
<dbReference type="EMBL" id="CP000967">
    <property type="protein sequence ID" value="ACD59543.1"/>
    <property type="molecule type" value="Genomic_DNA"/>
</dbReference>
<protein>
    <submittedName>
        <fullName evidence="1">Uncharacterized protein</fullName>
    </submittedName>
</protein>
<sequence length="70" mass="8184">MAQLLYALRPSAHAMSARITRAIRTQHRHDARFERSITHGLQLVACTRIRKRHANTALRPRAPLFDRRSR</sequence>
<dbReference type="AlphaFoldDB" id="A0A0K0GLM0"/>
<evidence type="ECO:0000313" key="2">
    <source>
        <dbReference type="Proteomes" id="UP000001740"/>
    </source>
</evidence>
<organism evidence="1 2">
    <name type="scientific">Xanthomonas oryzae pv. oryzae (strain PXO99A)</name>
    <dbReference type="NCBI Taxonomy" id="360094"/>
    <lineage>
        <taxon>Bacteria</taxon>
        <taxon>Pseudomonadati</taxon>
        <taxon>Pseudomonadota</taxon>
        <taxon>Gammaproteobacteria</taxon>
        <taxon>Lysobacterales</taxon>
        <taxon>Lysobacteraceae</taxon>
        <taxon>Xanthomonas</taxon>
    </lineage>
</organism>
<evidence type="ECO:0000313" key="1">
    <source>
        <dbReference type="EMBL" id="ACD59543.1"/>
    </source>
</evidence>
<reference evidence="1 2" key="1">
    <citation type="journal article" date="2008" name="BMC Genomics">
        <title>Genome sequence and rapid evolution of the rice pathogen Xanthomonas oryzae pv. oryzae PXO99A.</title>
        <authorList>
            <person name="Salzberg S.L."/>
            <person name="Sommer D.D."/>
            <person name="Schatz M.C."/>
            <person name="Phillippy A.M."/>
            <person name="Rabinowicz P.D."/>
            <person name="Tsuge S."/>
            <person name="Furutani A."/>
            <person name="Ochiai H."/>
            <person name="Delcher A.L."/>
            <person name="Kelley D."/>
            <person name="Madupu R."/>
            <person name="Puiu D."/>
            <person name="Radune D."/>
            <person name="Shumway M."/>
            <person name="Trapnell C."/>
            <person name="Aparna G."/>
            <person name="Jha G."/>
            <person name="Pandey A."/>
            <person name="Patil P.B."/>
            <person name="Ishihara H."/>
            <person name="Meyer D.F."/>
            <person name="Szurek B."/>
            <person name="Verdier V."/>
            <person name="Koebnik R."/>
            <person name="Dow J.M."/>
            <person name="Ryan R.P."/>
            <person name="Hirata H."/>
            <person name="Tsuyumu S."/>
            <person name="Won Lee S."/>
            <person name="Seo Y.S."/>
            <person name="Sriariyanum M."/>
            <person name="Ronald P.C."/>
            <person name="Sonti R.V."/>
            <person name="Van Sluys M.A."/>
            <person name="Leach J.E."/>
            <person name="White F.F."/>
            <person name="Bogdanove A.J."/>
        </authorList>
    </citation>
    <scope>NUCLEOTIDE SEQUENCE [LARGE SCALE GENOMIC DNA]</scope>
    <source>
        <strain evidence="1 2">PXO99A</strain>
    </source>
</reference>
<dbReference type="Proteomes" id="UP000001740">
    <property type="component" value="Chromosome"/>
</dbReference>
<gene>
    <name evidence="1" type="ordered locus">PXO_05647</name>
</gene>